<gene>
    <name evidence="1" type="ORF">O3P69_014350</name>
</gene>
<sequence length="266" mass="30485">MSQNLHLQSTNKHHVGRPPDLTETFLMARIKTMTRQSCMKLFVKLHDKHRALMKSKGRASDTGRKRSAFVLELDSLFNKGAPDAVQNIESNRLLSMEKKDEDIRLYQDQRTERKGLISGHDKIFETRSQQQLQQNKRQLFTWMRSSGVIPVTVTLTQRIWITSSLVLELLEHEDTVTLTFPRIVVDAICNTADRLGFSDNQVTALVSSTFKAGEADLDKFIISRSTIRRNRKLFSSQSYITEFSEDPPHLAALHWDGNMLRNVLGS</sequence>
<proteinExistence type="predicted"/>
<name>A0AAW0TBS7_SCYPA</name>
<accession>A0AAW0TBS7</accession>
<protein>
    <submittedName>
        <fullName evidence="1">Uncharacterized protein</fullName>
    </submittedName>
</protein>
<reference evidence="1 2" key="1">
    <citation type="submission" date="2023-03" db="EMBL/GenBank/DDBJ databases">
        <title>High-quality genome of Scylla paramamosain provides insights in environmental adaptation.</title>
        <authorList>
            <person name="Zhang L."/>
        </authorList>
    </citation>
    <scope>NUCLEOTIDE SEQUENCE [LARGE SCALE GENOMIC DNA]</scope>
    <source>
        <strain evidence="1">LZ_2023a</strain>
        <tissue evidence="1">Muscle</tissue>
    </source>
</reference>
<comment type="caution">
    <text evidence="1">The sequence shown here is derived from an EMBL/GenBank/DDBJ whole genome shotgun (WGS) entry which is preliminary data.</text>
</comment>
<dbReference type="Proteomes" id="UP001487740">
    <property type="component" value="Unassembled WGS sequence"/>
</dbReference>
<keyword evidence="2" id="KW-1185">Reference proteome</keyword>
<organism evidence="1 2">
    <name type="scientific">Scylla paramamosain</name>
    <name type="common">Mud crab</name>
    <dbReference type="NCBI Taxonomy" id="85552"/>
    <lineage>
        <taxon>Eukaryota</taxon>
        <taxon>Metazoa</taxon>
        <taxon>Ecdysozoa</taxon>
        <taxon>Arthropoda</taxon>
        <taxon>Crustacea</taxon>
        <taxon>Multicrustacea</taxon>
        <taxon>Malacostraca</taxon>
        <taxon>Eumalacostraca</taxon>
        <taxon>Eucarida</taxon>
        <taxon>Decapoda</taxon>
        <taxon>Pleocyemata</taxon>
        <taxon>Brachyura</taxon>
        <taxon>Eubrachyura</taxon>
        <taxon>Portunoidea</taxon>
        <taxon>Portunidae</taxon>
        <taxon>Portuninae</taxon>
        <taxon>Scylla</taxon>
    </lineage>
</organism>
<evidence type="ECO:0000313" key="1">
    <source>
        <dbReference type="EMBL" id="KAK8384714.1"/>
    </source>
</evidence>
<dbReference type="EMBL" id="JARAKH010000034">
    <property type="protein sequence ID" value="KAK8384714.1"/>
    <property type="molecule type" value="Genomic_DNA"/>
</dbReference>
<dbReference type="AlphaFoldDB" id="A0AAW0TBS7"/>
<evidence type="ECO:0000313" key="2">
    <source>
        <dbReference type="Proteomes" id="UP001487740"/>
    </source>
</evidence>